<dbReference type="PANTHER" id="PTHR42779:SF1">
    <property type="entry name" value="PROTEIN YNJB"/>
    <property type="match status" value="1"/>
</dbReference>
<organism evidence="3 4">
    <name type="scientific">Devosia ginsengisoli</name>
    <dbReference type="NCBI Taxonomy" id="400770"/>
    <lineage>
        <taxon>Bacteria</taxon>
        <taxon>Pseudomonadati</taxon>
        <taxon>Pseudomonadota</taxon>
        <taxon>Alphaproteobacteria</taxon>
        <taxon>Hyphomicrobiales</taxon>
        <taxon>Devosiaceae</taxon>
        <taxon>Devosia</taxon>
    </lineage>
</organism>
<dbReference type="SUPFAM" id="SSF53850">
    <property type="entry name" value="Periplasmic binding protein-like II"/>
    <property type="match status" value="1"/>
</dbReference>
<dbReference type="KEGG" id="dea:FPZ08_15025"/>
<feature type="chain" id="PRO_5022879944" evidence="2">
    <location>
        <begin position="18"/>
        <end position="376"/>
    </location>
</feature>
<dbReference type="AlphaFoldDB" id="A0A5B8LZ38"/>
<dbReference type="EMBL" id="CP042304">
    <property type="protein sequence ID" value="QDZ13326.1"/>
    <property type="molecule type" value="Genomic_DNA"/>
</dbReference>
<evidence type="ECO:0000313" key="4">
    <source>
        <dbReference type="Proteomes" id="UP000315364"/>
    </source>
</evidence>
<protein>
    <submittedName>
        <fullName evidence="3">Extracellular solute-binding protein</fullName>
    </submittedName>
</protein>
<dbReference type="InterPro" id="IPR006059">
    <property type="entry name" value="SBP"/>
</dbReference>
<gene>
    <name evidence="3" type="ORF">FPZ08_15025</name>
</gene>
<proteinExistence type="predicted"/>
<dbReference type="OrthoDB" id="3239593at2"/>
<reference evidence="3 4" key="1">
    <citation type="submission" date="2019-07" db="EMBL/GenBank/DDBJ databases">
        <title>Full genome sequence of Devosia sp. Gsoil 520.</title>
        <authorList>
            <person name="Im W.-T."/>
        </authorList>
    </citation>
    <scope>NUCLEOTIDE SEQUENCE [LARGE SCALE GENOMIC DNA]</scope>
    <source>
        <strain evidence="3 4">Gsoil 520</strain>
    </source>
</reference>
<name>A0A5B8LZ38_9HYPH</name>
<keyword evidence="2" id="KW-0732">Signal</keyword>
<dbReference type="Pfam" id="PF13416">
    <property type="entry name" value="SBP_bac_8"/>
    <property type="match status" value="1"/>
</dbReference>
<evidence type="ECO:0000313" key="3">
    <source>
        <dbReference type="EMBL" id="QDZ13326.1"/>
    </source>
</evidence>
<sequence>MAGVAMAAVAMPSSAMADPVQINVIDVSGNLALTQQVFDNYLAANPEKVSRFTFTKAPAPELAGKIQAMQNANRMDIDIVLTGADGLAAGMQLGLWEDLTPYIDQIGDPNEVLNPGAVTLQALADMQGVVIAYSQQGPFIEYMPDRVADVPGTAEELLAWCKANPNKLIYARPANSGAGRTFLMGLPFILGDSDPKDPINGWDKTWEYLAELNTCIEYYPSGTSTTFKELGNGTRDIAITSMGWDINPRYLGTVPASAEVAILDNTTFIGDGHLFSIPKGLSDERRAVAIDVLKFMLQPEQQAITYDAGYLYPGPSVKGVTIDMAPEESQQVMAEFGRPMYDELIETTPIDVILEPDLMIEAFRKWDEEIGAGKGD</sequence>
<dbReference type="Proteomes" id="UP000315364">
    <property type="component" value="Chromosome"/>
</dbReference>
<keyword evidence="1" id="KW-0574">Periplasm</keyword>
<dbReference type="PANTHER" id="PTHR42779">
    <property type="entry name" value="PROTEIN YNJB"/>
    <property type="match status" value="1"/>
</dbReference>
<feature type="signal peptide" evidence="2">
    <location>
        <begin position="1"/>
        <end position="17"/>
    </location>
</feature>
<evidence type="ECO:0000256" key="2">
    <source>
        <dbReference type="SAM" id="SignalP"/>
    </source>
</evidence>
<keyword evidence="4" id="KW-1185">Reference proteome</keyword>
<accession>A0A5B8LZ38</accession>
<evidence type="ECO:0000256" key="1">
    <source>
        <dbReference type="ARBA" id="ARBA00022764"/>
    </source>
</evidence>
<dbReference type="Gene3D" id="3.40.190.10">
    <property type="entry name" value="Periplasmic binding protein-like II"/>
    <property type="match status" value="1"/>
</dbReference>